<dbReference type="Gene3D" id="3.40.50.1380">
    <property type="entry name" value="Methylglyoxal synthase-like domain"/>
    <property type="match status" value="1"/>
</dbReference>
<accession>A0A8X7VCU4</accession>
<dbReference type="GO" id="GO:0005829">
    <property type="term" value="C:cytosol"/>
    <property type="evidence" value="ECO:0007669"/>
    <property type="project" value="TreeGrafter"/>
</dbReference>
<dbReference type="PANTHER" id="PTHR11692:SF0">
    <property type="entry name" value="BIFUNCTIONAL PURINE BIOSYNTHESIS PROTEIN ATIC"/>
    <property type="match status" value="1"/>
</dbReference>
<dbReference type="InterPro" id="IPR002695">
    <property type="entry name" value="PurH-like"/>
</dbReference>
<dbReference type="EMBL" id="JAAMPC010000006">
    <property type="protein sequence ID" value="KAG2309062.1"/>
    <property type="molecule type" value="Genomic_DNA"/>
</dbReference>
<name>A0A8X7VCU4_BRACI</name>
<organism evidence="1 2">
    <name type="scientific">Brassica carinata</name>
    <name type="common">Ethiopian mustard</name>
    <name type="synonym">Abyssinian cabbage</name>
    <dbReference type="NCBI Taxonomy" id="52824"/>
    <lineage>
        <taxon>Eukaryota</taxon>
        <taxon>Viridiplantae</taxon>
        <taxon>Streptophyta</taxon>
        <taxon>Embryophyta</taxon>
        <taxon>Tracheophyta</taxon>
        <taxon>Spermatophyta</taxon>
        <taxon>Magnoliopsida</taxon>
        <taxon>eudicotyledons</taxon>
        <taxon>Gunneridae</taxon>
        <taxon>Pentapetalae</taxon>
        <taxon>rosids</taxon>
        <taxon>malvids</taxon>
        <taxon>Brassicales</taxon>
        <taxon>Brassicaceae</taxon>
        <taxon>Brassiceae</taxon>
        <taxon>Brassica</taxon>
    </lineage>
</organism>
<dbReference type="InterPro" id="IPR036914">
    <property type="entry name" value="MGS-like_dom_sf"/>
</dbReference>
<dbReference type="GO" id="GO:0004643">
    <property type="term" value="F:phosphoribosylaminoimidazolecarboxamide formyltransferase activity"/>
    <property type="evidence" value="ECO:0007669"/>
    <property type="project" value="InterPro"/>
</dbReference>
<comment type="caution">
    <text evidence="1">The sequence shown here is derived from an EMBL/GenBank/DDBJ whole genome shotgun (WGS) entry which is preliminary data.</text>
</comment>
<reference evidence="1 2" key="1">
    <citation type="submission" date="2020-02" db="EMBL/GenBank/DDBJ databases">
        <authorList>
            <person name="Ma Q."/>
            <person name="Huang Y."/>
            <person name="Song X."/>
            <person name="Pei D."/>
        </authorList>
    </citation>
    <scope>NUCLEOTIDE SEQUENCE [LARGE SCALE GENOMIC DNA]</scope>
    <source>
        <strain evidence="1">Sxm20200214</strain>
        <tissue evidence="1">Leaf</tissue>
    </source>
</reference>
<dbReference type="OrthoDB" id="6017153at2759"/>
<dbReference type="Proteomes" id="UP000886595">
    <property type="component" value="Unassembled WGS sequence"/>
</dbReference>
<dbReference type="PANTHER" id="PTHR11692">
    <property type="entry name" value="BIFUNCTIONAL PURINE BIOSYNTHESIS PROTEIN PURH"/>
    <property type="match status" value="1"/>
</dbReference>
<dbReference type="AlphaFoldDB" id="A0A8X7VCU4"/>
<dbReference type="GO" id="GO:0006189">
    <property type="term" value="P:'de novo' IMP biosynthetic process"/>
    <property type="evidence" value="ECO:0007669"/>
    <property type="project" value="TreeGrafter"/>
</dbReference>
<evidence type="ECO:0000313" key="2">
    <source>
        <dbReference type="Proteomes" id="UP000886595"/>
    </source>
</evidence>
<gene>
    <name evidence="1" type="ORF">Bca52824_028810</name>
</gene>
<sequence>MSEGFALPDDAETEGLTIDSLLFVLLLKKLDGRVKTLHPNIHGGILARQDVMHHMEALNEHGIGEF</sequence>
<protein>
    <submittedName>
        <fullName evidence="1">Uncharacterized protein</fullName>
    </submittedName>
</protein>
<dbReference type="SUPFAM" id="SSF52335">
    <property type="entry name" value="Methylglyoxal synthase-like"/>
    <property type="match status" value="1"/>
</dbReference>
<keyword evidence="2" id="KW-1185">Reference proteome</keyword>
<evidence type="ECO:0000313" key="1">
    <source>
        <dbReference type="EMBL" id="KAG2309062.1"/>
    </source>
</evidence>
<dbReference type="GO" id="GO:0003937">
    <property type="term" value="F:IMP cyclohydrolase activity"/>
    <property type="evidence" value="ECO:0007669"/>
    <property type="project" value="InterPro"/>
</dbReference>
<proteinExistence type="predicted"/>